<feature type="transmembrane region" description="Helical" evidence="9">
    <location>
        <begin position="827"/>
        <end position="848"/>
    </location>
</feature>
<dbReference type="InterPro" id="IPR006685">
    <property type="entry name" value="MscS_channel_2nd"/>
</dbReference>
<dbReference type="InterPro" id="IPR011014">
    <property type="entry name" value="MscS_channel_TM-2"/>
</dbReference>
<feature type="transmembrane region" description="Helical" evidence="9">
    <location>
        <begin position="777"/>
        <end position="801"/>
    </location>
</feature>
<comment type="caution">
    <text evidence="16">The sequence shown here is derived from an EMBL/GenBank/DDBJ whole genome shotgun (WGS) entry which is preliminary data.</text>
</comment>
<feature type="domain" description="Mechanosensitive ion channel MscS C-terminal" evidence="14">
    <location>
        <begin position="984"/>
        <end position="1067"/>
    </location>
</feature>
<feature type="transmembrane region" description="Helical" evidence="9">
    <location>
        <begin position="532"/>
        <end position="557"/>
    </location>
</feature>
<dbReference type="InterPro" id="IPR023408">
    <property type="entry name" value="MscS_beta-dom_sf"/>
</dbReference>
<dbReference type="Pfam" id="PF00924">
    <property type="entry name" value="MS_channel_2nd"/>
    <property type="match status" value="1"/>
</dbReference>
<evidence type="ECO:0000256" key="8">
    <source>
        <dbReference type="SAM" id="Coils"/>
    </source>
</evidence>
<evidence type="ECO:0000256" key="1">
    <source>
        <dbReference type="ARBA" id="ARBA00004651"/>
    </source>
</evidence>
<evidence type="ECO:0000313" key="17">
    <source>
        <dbReference type="Proteomes" id="UP000557193"/>
    </source>
</evidence>
<gene>
    <name evidence="16" type="ORF">HNP49_000368</name>
</gene>
<evidence type="ECO:0000256" key="5">
    <source>
        <dbReference type="ARBA" id="ARBA00022729"/>
    </source>
</evidence>
<dbReference type="PANTHER" id="PTHR30347:SF1">
    <property type="entry name" value="MECHANOSENSITIVE CHANNEL MSCK"/>
    <property type="match status" value="1"/>
</dbReference>
<feature type="domain" description="Mechanosensitive ion channel MscS" evidence="11">
    <location>
        <begin position="911"/>
        <end position="976"/>
    </location>
</feature>
<evidence type="ECO:0000256" key="2">
    <source>
        <dbReference type="ARBA" id="ARBA00008017"/>
    </source>
</evidence>
<dbReference type="FunFam" id="1.10.287.1260:FF:000002">
    <property type="entry name" value="Potassium efflux system KefA"/>
    <property type="match status" value="1"/>
</dbReference>
<comment type="subcellular location">
    <subcellularLocation>
        <location evidence="1">Cell membrane</location>
        <topology evidence="1">Multi-pass membrane protein</topology>
    </subcellularLocation>
</comment>
<dbReference type="PROSITE" id="PS01246">
    <property type="entry name" value="UPF0003"/>
    <property type="match status" value="1"/>
</dbReference>
<evidence type="ECO:0000259" key="13">
    <source>
        <dbReference type="Pfam" id="PF12795"/>
    </source>
</evidence>
<dbReference type="PANTHER" id="PTHR30347">
    <property type="entry name" value="POTASSIUM CHANNEL RELATED"/>
    <property type="match status" value="1"/>
</dbReference>
<evidence type="ECO:0000256" key="7">
    <source>
        <dbReference type="ARBA" id="ARBA00023136"/>
    </source>
</evidence>
<feature type="transmembrane region" description="Helical" evidence="9">
    <location>
        <begin position="607"/>
        <end position="627"/>
    </location>
</feature>
<proteinExistence type="inferred from homology"/>
<feature type="domain" description="Mechanosensitive ion channel transmembrane helices 2/3" evidence="15">
    <location>
        <begin position="868"/>
        <end position="909"/>
    </location>
</feature>
<dbReference type="InterPro" id="IPR049142">
    <property type="entry name" value="MS_channel_1st"/>
</dbReference>
<dbReference type="InterPro" id="IPR025692">
    <property type="entry name" value="MscS_IM_dom1"/>
</dbReference>
<reference evidence="16 17" key="1">
    <citation type="submission" date="2020-08" db="EMBL/GenBank/DDBJ databases">
        <title>Functional genomics of gut bacteria from endangered species of beetles.</title>
        <authorList>
            <person name="Carlos-Shanley C."/>
        </authorList>
    </citation>
    <scope>NUCLEOTIDE SEQUENCE [LARGE SCALE GENOMIC DNA]</scope>
    <source>
        <strain evidence="16 17">S00202</strain>
    </source>
</reference>
<feature type="signal peptide" evidence="10">
    <location>
        <begin position="1"/>
        <end position="23"/>
    </location>
</feature>
<keyword evidence="4 9" id="KW-0812">Transmembrane</keyword>
<comment type="similarity">
    <text evidence="2">Belongs to the MscS (TC 1.A.23) family.</text>
</comment>
<feature type="coiled-coil region" evidence="8">
    <location>
        <begin position="283"/>
        <end position="324"/>
    </location>
</feature>
<keyword evidence="6 9" id="KW-1133">Transmembrane helix</keyword>
<dbReference type="Gene3D" id="2.30.30.60">
    <property type="match status" value="1"/>
</dbReference>
<evidence type="ECO:0000256" key="3">
    <source>
        <dbReference type="ARBA" id="ARBA00022475"/>
    </source>
</evidence>
<feature type="transmembrane region" description="Helical" evidence="9">
    <location>
        <begin position="639"/>
        <end position="661"/>
    </location>
</feature>
<dbReference type="RefSeq" id="WP_184680125.1">
    <property type="nucleotide sequence ID" value="NZ_JACHLL010000001.1"/>
</dbReference>
<dbReference type="Gene3D" id="3.30.70.100">
    <property type="match status" value="1"/>
</dbReference>
<dbReference type="InterPro" id="IPR024393">
    <property type="entry name" value="MscS_porin"/>
</dbReference>
<keyword evidence="3" id="KW-1003">Cell membrane</keyword>
<evidence type="ECO:0000256" key="9">
    <source>
        <dbReference type="SAM" id="Phobius"/>
    </source>
</evidence>
<feature type="coiled-coil region" evidence="8">
    <location>
        <begin position="185"/>
        <end position="257"/>
    </location>
</feature>
<dbReference type="Pfam" id="PF21088">
    <property type="entry name" value="MS_channel_1st"/>
    <property type="match status" value="1"/>
</dbReference>
<feature type="transmembrane region" description="Helical" evidence="9">
    <location>
        <begin position="869"/>
        <end position="890"/>
    </location>
</feature>
<dbReference type="InterPro" id="IPR052702">
    <property type="entry name" value="MscS-like_channel"/>
</dbReference>
<dbReference type="SUPFAM" id="SSF82689">
    <property type="entry name" value="Mechanosensitive channel protein MscS (YggB), C-terminal domain"/>
    <property type="match status" value="1"/>
</dbReference>
<dbReference type="GO" id="GO:0009992">
    <property type="term" value="P:intracellular water homeostasis"/>
    <property type="evidence" value="ECO:0007669"/>
    <property type="project" value="TreeGrafter"/>
</dbReference>
<dbReference type="GO" id="GO:0005886">
    <property type="term" value="C:plasma membrane"/>
    <property type="evidence" value="ECO:0007669"/>
    <property type="project" value="UniProtKB-SubCell"/>
</dbReference>
<keyword evidence="17" id="KW-1185">Reference proteome</keyword>
<dbReference type="GO" id="GO:0008381">
    <property type="term" value="F:mechanosensitive monoatomic ion channel activity"/>
    <property type="evidence" value="ECO:0007669"/>
    <property type="project" value="UniProtKB-ARBA"/>
</dbReference>
<feature type="transmembrane region" description="Helical" evidence="9">
    <location>
        <begin position="709"/>
        <end position="728"/>
    </location>
</feature>
<evidence type="ECO:0000259" key="12">
    <source>
        <dbReference type="Pfam" id="PF12794"/>
    </source>
</evidence>
<feature type="transmembrane region" description="Helical" evidence="9">
    <location>
        <begin position="486"/>
        <end position="503"/>
    </location>
</feature>
<dbReference type="InterPro" id="IPR049278">
    <property type="entry name" value="MS_channel_C"/>
</dbReference>
<dbReference type="Gene3D" id="1.10.287.1260">
    <property type="match status" value="1"/>
</dbReference>
<accession>A0A7X0EQN3</accession>
<feature type="domain" description="Mechanosensitive ion channel inner membrane" evidence="12">
    <location>
        <begin position="488"/>
        <end position="807"/>
    </location>
</feature>
<organism evidence="16 17">
    <name type="scientific">Pseudomonas fluvialis</name>
    <dbReference type="NCBI Taxonomy" id="1793966"/>
    <lineage>
        <taxon>Bacteria</taxon>
        <taxon>Pseudomonadati</taxon>
        <taxon>Pseudomonadota</taxon>
        <taxon>Gammaproteobacteria</taxon>
        <taxon>Pseudomonadales</taxon>
        <taxon>Pseudomonadaceae</taxon>
        <taxon>Pseudomonas</taxon>
    </lineage>
</organism>
<feature type="transmembrane region" description="Helical" evidence="9">
    <location>
        <begin position="569"/>
        <end position="587"/>
    </location>
</feature>
<dbReference type="InterPro" id="IPR010920">
    <property type="entry name" value="LSM_dom_sf"/>
</dbReference>
<dbReference type="Pfam" id="PF12795">
    <property type="entry name" value="MscS_porin"/>
    <property type="match status" value="1"/>
</dbReference>
<keyword evidence="5 10" id="KW-0732">Signal</keyword>
<keyword evidence="8" id="KW-0175">Coiled coil</keyword>
<dbReference type="Pfam" id="PF12794">
    <property type="entry name" value="MscS_TM"/>
    <property type="match status" value="1"/>
</dbReference>
<dbReference type="FunFam" id="2.30.30.60:FF:000001">
    <property type="entry name" value="MscS Mechanosensitive ion channel"/>
    <property type="match status" value="1"/>
</dbReference>
<feature type="transmembrane region" description="Helical" evidence="9">
    <location>
        <begin position="896"/>
        <end position="923"/>
    </location>
</feature>
<evidence type="ECO:0000256" key="6">
    <source>
        <dbReference type="ARBA" id="ARBA00022989"/>
    </source>
</evidence>
<feature type="transmembrane region" description="Helical" evidence="9">
    <location>
        <begin position="673"/>
        <end position="697"/>
    </location>
</feature>
<feature type="chain" id="PRO_5031451148" evidence="10">
    <location>
        <begin position="24"/>
        <end position="1111"/>
    </location>
</feature>
<evidence type="ECO:0000256" key="4">
    <source>
        <dbReference type="ARBA" id="ARBA00022692"/>
    </source>
</evidence>
<dbReference type="InterPro" id="IPR006686">
    <property type="entry name" value="MscS_channel_CS"/>
</dbReference>
<sequence>MPVSLRLLATTLLSLCLCLPAAAQEPPSASEVQQQLDGLADRKLSEAEQKATGEILQSTLNLLENRDSHLSQLASLKRKLADAPRQISATQQELARIKASEPVDITKRYANLRVPQLEQLQAERTTQLMLWQKDLSEASSLALNAQTRPERAQANISANQLRAQAINTQLKNAKDSIPPLKREARQKLYAELAALDAQSQLLRQELQSNSLLQDLSTGQRDLLTLKISRLEQENQALQSLINDKRRAESEKTVAELAKENQQAGSDNLLSQQSAENLKLSDHLLRTTERLNELTQKNLQTRQQLDSLSQTEQALEEQINVLRGSLLLSRILYQQKQALPTVKADGNLADEIADIRLYQFELNQRRDELSNPTQYLDQLLSGNSESSPEIRASLEDMLKLRADLYERLSHNLNALLNESINLQLNQKQLQTTSQSLRTILDEQMFWIPSNRPLDLAWLKQLPQRLSEQVASLPWGVVTKDLIKGLGAKPWIFFPVLLVIAVLLWRRNDLKHRLEALDQDIGHYKRDSQRHTPLAMLFNLLLALPGSLFLLLAGFALQIDGQGQNAYLGEALAEMALAWLVLYTCFRILKPHGVAERHFHWPQDATNFVYTQIRRLGLLVIPLIAVVTVAEHQPDSLAKDSLGLCIVLLGYALMTLVLARLLFGGPAREHASPLRLLLGLAFTLLPLMLIVAIGMGYYYTALKLTDRLIDTLYLLVVWVMVEATFVRGLSVAARRLAYNRALAKRQSQPKEGAEGGEVVETPTLAIEQINQQSLRLTRLALFGVFGVALYWVWADLISVITYLDHITLYEYSSGTGDAVTMVPLSLGDLIVALVMVGLTIALASNLPGLLEVLVLSRLSLAQGSAYATTTLLSYAIYGFGFVSTLSVLGVSWDKLQWLVAALSLGIGFGMQEIFANFISGLIILFERPVRIGDTVTIGNLSGTVSRIRIRATTITDFDRKEIIVPNKTFITSQLVNWSLSDTVTRVTIKLGVAYGSDLDLVRKLLLQAAGNNPRVLKDPAPLVYFLNFGESTLDHELRIHVNELADRNMAIDEINRVIDREFTAAGINIAFRQVDVYVKNLENDQVLEHKELIKAAAAGAADNKTPPPAADPA</sequence>
<evidence type="ECO:0000259" key="15">
    <source>
        <dbReference type="Pfam" id="PF21088"/>
    </source>
</evidence>
<dbReference type="NCBIfam" id="NF008438">
    <property type="entry name" value="PRK11281.1"/>
    <property type="match status" value="1"/>
</dbReference>
<dbReference type="SUPFAM" id="SSF50182">
    <property type="entry name" value="Sm-like ribonucleoproteins"/>
    <property type="match status" value="1"/>
</dbReference>
<dbReference type="Pfam" id="PF21082">
    <property type="entry name" value="MS_channel_3rd"/>
    <property type="match status" value="1"/>
</dbReference>
<dbReference type="EMBL" id="JACHLL010000001">
    <property type="protein sequence ID" value="MBB6340218.1"/>
    <property type="molecule type" value="Genomic_DNA"/>
</dbReference>
<evidence type="ECO:0000259" key="11">
    <source>
        <dbReference type="Pfam" id="PF00924"/>
    </source>
</evidence>
<evidence type="ECO:0000256" key="10">
    <source>
        <dbReference type="SAM" id="SignalP"/>
    </source>
</evidence>
<feature type="domain" description="Mechanosensitive ion channel MscS porin" evidence="13">
    <location>
        <begin position="35"/>
        <end position="270"/>
    </location>
</feature>
<dbReference type="Proteomes" id="UP000557193">
    <property type="component" value="Unassembled WGS sequence"/>
</dbReference>
<evidence type="ECO:0000259" key="14">
    <source>
        <dbReference type="Pfam" id="PF21082"/>
    </source>
</evidence>
<dbReference type="InterPro" id="IPR011066">
    <property type="entry name" value="MscS_channel_C_sf"/>
</dbReference>
<dbReference type="SUPFAM" id="SSF82861">
    <property type="entry name" value="Mechanosensitive channel protein MscS (YggB), transmembrane region"/>
    <property type="match status" value="1"/>
</dbReference>
<evidence type="ECO:0000313" key="16">
    <source>
        <dbReference type="EMBL" id="MBB6340218.1"/>
    </source>
</evidence>
<dbReference type="AlphaFoldDB" id="A0A7X0EQN3"/>
<protein>
    <submittedName>
        <fullName evidence="16">Potassium efflux system protein</fullName>
    </submittedName>
</protein>
<name>A0A7X0EQN3_9PSED</name>
<keyword evidence="7 9" id="KW-0472">Membrane</keyword>